<dbReference type="PANTHER" id="PTHR13817">
    <property type="entry name" value="TITIN"/>
    <property type="match status" value="1"/>
</dbReference>
<name>A0ABP9I5T3_9ACTN</name>
<keyword evidence="2" id="KW-0326">Glycosidase</keyword>
<evidence type="ECO:0000256" key="3">
    <source>
        <dbReference type="ARBA" id="ARBA00023326"/>
    </source>
</evidence>
<dbReference type="Gene3D" id="2.60.40.10">
    <property type="entry name" value="Immunoglobulins"/>
    <property type="match status" value="3"/>
</dbReference>
<dbReference type="Pfam" id="PF00041">
    <property type="entry name" value="fn3"/>
    <property type="match status" value="1"/>
</dbReference>
<feature type="domain" description="Fibronectin type-III" evidence="7">
    <location>
        <begin position="264"/>
        <end position="361"/>
    </location>
</feature>
<keyword evidence="6" id="KW-0732">Signal</keyword>
<protein>
    <recommendedName>
        <fullName evidence="7">Fibronectin type-III domain-containing protein</fullName>
    </recommendedName>
</protein>
<evidence type="ECO:0000256" key="2">
    <source>
        <dbReference type="ARBA" id="ARBA00023295"/>
    </source>
</evidence>
<evidence type="ECO:0000256" key="5">
    <source>
        <dbReference type="SAM" id="Phobius"/>
    </source>
</evidence>
<comment type="caution">
    <text evidence="8">The sequence shown here is derived from an EMBL/GenBank/DDBJ whole genome shotgun (WGS) entry which is preliminary data.</text>
</comment>
<feature type="chain" id="PRO_5046535278" description="Fibronectin type-III domain-containing protein" evidence="6">
    <location>
        <begin position="17"/>
        <end position="505"/>
    </location>
</feature>
<dbReference type="PROSITE" id="PS50853">
    <property type="entry name" value="FN3"/>
    <property type="match status" value="1"/>
</dbReference>
<organism evidence="8 9">
    <name type="scientific">Yinghuangia aomiensis</name>
    <dbReference type="NCBI Taxonomy" id="676205"/>
    <lineage>
        <taxon>Bacteria</taxon>
        <taxon>Bacillati</taxon>
        <taxon>Actinomycetota</taxon>
        <taxon>Actinomycetes</taxon>
        <taxon>Kitasatosporales</taxon>
        <taxon>Streptomycetaceae</taxon>
        <taxon>Yinghuangia</taxon>
    </lineage>
</organism>
<keyword evidence="3" id="KW-0624">Polysaccharide degradation</keyword>
<dbReference type="InterPro" id="IPR050964">
    <property type="entry name" value="Striated_Muscle_Regulatory"/>
</dbReference>
<dbReference type="SUPFAM" id="SSF49313">
    <property type="entry name" value="Cadherin-like"/>
    <property type="match status" value="1"/>
</dbReference>
<feature type="transmembrane region" description="Helical" evidence="5">
    <location>
        <begin position="479"/>
        <end position="497"/>
    </location>
</feature>
<dbReference type="Proteomes" id="UP001500466">
    <property type="component" value="Unassembled WGS sequence"/>
</dbReference>
<feature type="region of interest" description="Disordered" evidence="4">
    <location>
        <begin position="450"/>
        <end position="470"/>
    </location>
</feature>
<dbReference type="InterPro" id="IPR003961">
    <property type="entry name" value="FN3_dom"/>
</dbReference>
<evidence type="ECO:0000313" key="9">
    <source>
        <dbReference type="Proteomes" id="UP001500466"/>
    </source>
</evidence>
<dbReference type="EMBL" id="BAABHS010000037">
    <property type="protein sequence ID" value="GAA4989283.1"/>
    <property type="molecule type" value="Genomic_DNA"/>
</dbReference>
<feature type="compositionally biased region" description="Low complexity" evidence="4">
    <location>
        <begin position="460"/>
        <end position="469"/>
    </location>
</feature>
<evidence type="ECO:0000256" key="6">
    <source>
        <dbReference type="SAM" id="SignalP"/>
    </source>
</evidence>
<keyword evidence="5" id="KW-0472">Membrane</keyword>
<keyword evidence="2" id="KW-0378">Hydrolase</keyword>
<dbReference type="InterPro" id="IPR015919">
    <property type="entry name" value="Cadherin-like_sf"/>
</dbReference>
<keyword evidence="5" id="KW-1133">Transmembrane helix</keyword>
<dbReference type="Pfam" id="PF05345">
    <property type="entry name" value="He_PIG"/>
    <property type="match status" value="1"/>
</dbReference>
<dbReference type="InterPro" id="IPR013783">
    <property type="entry name" value="Ig-like_fold"/>
</dbReference>
<dbReference type="SUPFAM" id="SSF49265">
    <property type="entry name" value="Fibronectin type III"/>
    <property type="match status" value="1"/>
</dbReference>
<dbReference type="PANTHER" id="PTHR13817:SF151">
    <property type="entry name" value="TITIN"/>
    <property type="match status" value="1"/>
</dbReference>
<sequence length="505" mass="49327">MLLAAALVALSAPAAAAPAAHRAAGEPAHPARLTATVTTQHEVTVTQSGTVPIPADATSVSVTLYGAATVAGPGATATGTARIAADTPIKPGGSVTVMLDQISTSFGGTALTPWLSAPAGGSPGSFPADRNVFPDGNVVMGGGSGAPRAVLVFSVPAGDIGDLPTGVDFGSTPVPSTVNRNVPVSSSGAAPLTLTSMTASPPFAVENTQTSCRLNTPLQPGTKCSVNVTLTVGQRGPVTGTLTFAGNFPGGTRSVPLTAAGVTIPGAPSAPTATAGDGEAVLSWMPPADNGGSDLTGFQIYRTGGTAQPTPMLITTVTAATLVYTDTGLTQGTAYTYVVRAVNAVGTSPESPAVTATPSAGLKIASGALPQGTAGQPYSMKIQALGGTEPYRFSADGLPPGILLDPLTGEMSGTPTDAGSTSVTITVNDSALPAAEAKVQLTLTVQSAAPAAPAGGGTGPQAARAPSSDGGSGGIGGAVWLWALLGVAGLAAAIVAVRRLRRKRA</sequence>
<evidence type="ECO:0000256" key="1">
    <source>
        <dbReference type="ARBA" id="ARBA00022737"/>
    </source>
</evidence>
<dbReference type="CDD" id="cd00063">
    <property type="entry name" value="FN3"/>
    <property type="match status" value="1"/>
</dbReference>
<keyword evidence="5" id="KW-0812">Transmembrane</keyword>
<keyword evidence="3" id="KW-0119">Carbohydrate metabolism</keyword>
<gene>
    <name evidence="8" type="ORF">GCM10023205_70450</name>
</gene>
<accession>A0ABP9I5T3</accession>
<dbReference type="SMART" id="SM00060">
    <property type="entry name" value="FN3"/>
    <property type="match status" value="1"/>
</dbReference>
<proteinExistence type="predicted"/>
<evidence type="ECO:0000259" key="7">
    <source>
        <dbReference type="PROSITE" id="PS50853"/>
    </source>
</evidence>
<reference evidence="9" key="1">
    <citation type="journal article" date="2019" name="Int. J. Syst. Evol. Microbiol.">
        <title>The Global Catalogue of Microorganisms (GCM) 10K type strain sequencing project: providing services to taxonomists for standard genome sequencing and annotation.</title>
        <authorList>
            <consortium name="The Broad Institute Genomics Platform"/>
            <consortium name="The Broad Institute Genome Sequencing Center for Infectious Disease"/>
            <person name="Wu L."/>
            <person name="Ma J."/>
        </authorList>
    </citation>
    <scope>NUCLEOTIDE SEQUENCE [LARGE SCALE GENOMIC DNA]</scope>
    <source>
        <strain evidence="9">JCM 17986</strain>
    </source>
</reference>
<feature type="signal peptide" evidence="6">
    <location>
        <begin position="1"/>
        <end position="16"/>
    </location>
</feature>
<evidence type="ECO:0000256" key="4">
    <source>
        <dbReference type="SAM" id="MobiDB-lite"/>
    </source>
</evidence>
<keyword evidence="1" id="KW-0677">Repeat</keyword>
<keyword evidence="9" id="KW-1185">Reference proteome</keyword>
<dbReference type="InterPro" id="IPR036116">
    <property type="entry name" value="FN3_sf"/>
</dbReference>
<evidence type="ECO:0000313" key="8">
    <source>
        <dbReference type="EMBL" id="GAA4989283.1"/>
    </source>
</evidence>